<gene>
    <name evidence="1" type="ORF">QCA50_001532</name>
</gene>
<reference evidence="1 2" key="1">
    <citation type="submission" date="2022-09" db="EMBL/GenBank/DDBJ databases">
        <authorList>
            <person name="Palmer J.M."/>
        </authorList>
    </citation>
    <scope>NUCLEOTIDE SEQUENCE [LARGE SCALE GENOMIC DNA]</scope>
    <source>
        <strain evidence="1 2">DSM 7382</strain>
    </source>
</reference>
<dbReference type="SUPFAM" id="SSF52047">
    <property type="entry name" value="RNI-like"/>
    <property type="match status" value="1"/>
</dbReference>
<sequence length="547" mass="62244">MHHCLTISEILDHVFEYCVAQEVDYENTLAAVARTCKTFYEPAVSALYYQLQDLSPLLKLLPKDFWFEEQEPGSLGGILVTLHLTKLPEADADWANVNKHLHRVKKIKIDDQRSCKIRHRISHLAIQAIVLRCAQMGWPDQPNAVFLPQLETLYWDWGNHDLSLFGSVFCIASSRLKIFSTELVVEPAHHAVETIVAAAFLSFPRFFPALQILNVTFLGDDLRLMSTQEAVSNIIPSYPELRRVELPPTVEDTTLFHVAQLPFLTHLSCYLPQDGGFFMKSTRGQRFFPALKKVYLHGADMNHWPDVIQDIQTTVASSSSLRRLFKGLEKQSKLAELRVLASPNAESYNSDDDEHVIHPETLKPLLSLHNLTSLFIEHDFSVDLDDECVKSMALSWPDLQHLTIIHREPASRGTRATLQSLGWLVKYCRRLRTIHLGFNPTLPPPEIYREIFNPKATDDNSLIHLHFSYYSPVESANITPIVAYILDLLPKMKAIHFDYGSVMDVTKEFCEAWDNLVEEMSMRSASLRRPGGTSLAVRSSSTLPEED</sequence>
<organism evidence="1 2">
    <name type="scientific">Cerrena zonata</name>
    <dbReference type="NCBI Taxonomy" id="2478898"/>
    <lineage>
        <taxon>Eukaryota</taxon>
        <taxon>Fungi</taxon>
        <taxon>Dikarya</taxon>
        <taxon>Basidiomycota</taxon>
        <taxon>Agaricomycotina</taxon>
        <taxon>Agaricomycetes</taxon>
        <taxon>Polyporales</taxon>
        <taxon>Cerrenaceae</taxon>
        <taxon>Cerrena</taxon>
    </lineage>
</organism>
<protein>
    <recommendedName>
        <fullName evidence="3">F-box domain-containing protein</fullName>
    </recommendedName>
</protein>
<proteinExistence type="predicted"/>
<keyword evidence="2" id="KW-1185">Reference proteome</keyword>
<evidence type="ECO:0008006" key="3">
    <source>
        <dbReference type="Google" id="ProtNLM"/>
    </source>
</evidence>
<accession>A0AAW0GW26</accession>
<comment type="caution">
    <text evidence="1">The sequence shown here is derived from an EMBL/GenBank/DDBJ whole genome shotgun (WGS) entry which is preliminary data.</text>
</comment>
<dbReference type="InterPro" id="IPR032675">
    <property type="entry name" value="LRR_dom_sf"/>
</dbReference>
<evidence type="ECO:0000313" key="2">
    <source>
        <dbReference type="Proteomes" id="UP001385951"/>
    </source>
</evidence>
<evidence type="ECO:0000313" key="1">
    <source>
        <dbReference type="EMBL" id="KAK7694347.1"/>
    </source>
</evidence>
<dbReference type="EMBL" id="JASBNA010000002">
    <property type="protein sequence ID" value="KAK7694347.1"/>
    <property type="molecule type" value="Genomic_DNA"/>
</dbReference>
<dbReference type="Gene3D" id="3.80.10.10">
    <property type="entry name" value="Ribonuclease Inhibitor"/>
    <property type="match status" value="1"/>
</dbReference>
<dbReference type="Proteomes" id="UP001385951">
    <property type="component" value="Unassembled WGS sequence"/>
</dbReference>
<dbReference type="AlphaFoldDB" id="A0AAW0GW26"/>
<name>A0AAW0GW26_9APHY</name>